<keyword evidence="3" id="KW-1185">Reference proteome</keyword>
<gene>
    <name evidence="2" type="ORF">PtA15_18A376</name>
</gene>
<feature type="transmembrane region" description="Helical" evidence="1">
    <location>
        <begin position="44"/>
        <end position="67"/>
    </location>
</feature>
<keyword evidence="1" id="KW-0472">Membrane</keyword>
<dbReference type="Proteomes" id="UP001164743">
    <property type="component" value="Chromosome 18A"/>
</dbReference>
<protein>
    <submittedName>
        <fullName evidence="2">Uncharacterized protein</fullName>
    </submittedName>
</protein>
<keyword evidence="1" id="KW-1133">Transmembrane helix</keyword>
<accession>A0ABY7D7G9</accession>
<keyword evidence="1" id="KW-0812">Transmembrane</keyword>
<evidence type="ECO:0000313" key="3">
    <source>
        <dbReference type="Proteomes" id="UP001164743"/>
    </source>
</evidence>
<sequence length="160" mass="17879">MPSRSFDCQEAGKQRSSNCQVQLCHPCSNLVSPPSLSSLTCHSLNFNSVFILALISIPLVLFTSQFWKSRGVRLGQNLPLANQTPPAHLLIVRLVLVYAWINRPHVPTQQGRRISTDTSIGLNYPHQGTGWRGNEVEDEALCKPQKCLKMLNSQQIPTLF</sequence>
<name>A0ABY7D7G9_9BASI</name>
<dbReference type="RefSeq" id="XP_053028871.1">
    <property type="nucleotide sequence ID" value="XM_053164908.1"/>
</dbReference>
<evidence type="ECO:0000313" key="2">
    <source>
        <dbReference type="EMBL" id="WAQ93316.1"/>
    </source>
</evidence>
<dbReference type="EMBL" id="CP110438">
    <property type="protein sequence ID" value="WAQ93316.1"/>
    <property type="molecule type" value="Genomic_DNA"/>
</dbReference>
<proteinExistence type="predicted"/>
<evidence type="ECO:0000256" key="1">
    <source>
        <dbReference type="SAM" id="Phobius"/>
    </source>
</evidence>
<reference evidence="2" key="1">
    <citation type="submission" date="2022-10" db="EMBL/GenBank/DDBJ databases">
        <title>Puccinia triticina Genome sequencing and assembly.</title>
        <authorList>
            <person name="Li C."/>
        </authorList>
    </citation>
    <scope>NUCLEOTIDE SEQUENCE</scope>
    <source>
        <strain evidence="2">Pt15</strain>
    </source>
</reference>
<dbReference type="GeneID" id="77805803"/>
<organism evidence="2 3">
    <name type="scientific">Puccinia triticina</name>
    <dbReference type="NCBI Taxonomy" id="208348"/>
    <lineage>
        <taxon>Eukaryota</taxon>
        <taxon>Fungi</taxon>
        <taxon>Dikarya</taxon>
        <taxon>Basidiomycota</taxon>
        <taxon>Pucciniomycotina</taxon>
        <taxon>Pucciniomycetes</taxon>
        <taxon>Pucciniales</taxon>
        <taxon>Pucciniaceae</taxon>
        <taxon>Puccinia</taxon>
    </lineage>
</organism>